<dbReference type="RefSeq" id="WP_313762151.1">
    <property type="nucleotide sequence ID" value="NZ_JBHSOD010000057.1"/>
</dbReference>
<name>A0ABW1F8F1_9ACTN</name>
<dbReference type="EMBL" id="JBHSOD010000057">
    <property type="protein sequence ID" value="MFC5889463.1"/>
    <property type="molecule type" value="Genomic_DNA"/>
</dbReference>
<feature type="transmembrane region" description="Helical" evidence="1">
    <location>
        <begin position="530"/>
        <end position="552"/>
    </location>
</feature>
<organism evidence="2 3">
    <name type="scientific">Kitasatospora aburaviensis</name>
    <dbReference type="NCBI Taxonomy" id="67265"/>
    <lineage>
        <taxon>Bacteria</taxon>
        <taxon>Bacillati</taxon>
        <taxon>Actinomycetota</taxon>
        <taxon>Actinomycetes</taxon>
        <taxon>Kitasatosporales</taxon>
        <taxon>Streptomycetaceae</taxon>
        <taxon>Kitasatospora</taxon>
    </lineage>
</organism>
<feature type="transmembrane region" description="Helical" evidence="1">
    <location>
        <begin position="703"/>
        <end position="721"/>
    </location>
</feature>
<feature type="transmembrane region" description="Helical" evidence="1">
    <location>
        <begin position="468"/>
        <end position="486"/>
    </location>
</feature>
<gene>
    <name evidence="2" type="ORF">ACFP0N_31305</name>
</gene>
<dbReference type="InterPro" id="IPR027417">
    <property type="entry name" value="P-loop_NTPase"/>
</dbReference>
<feature type="transmembrane region" description="Helical" evidence="1">
    <location>
        <begin position="661"/>
        <end position="683"/>
    </location>
</feature>
<protein>
    <submittedName>
        <fullName evidence="2">NACHT domain-containing protein</fullName>
    </submittedName>
</protein>
<evidence type="ECO:0000313" key="2">
    <source>
        <dbReference type="EMBL" id="MFC5889463.1"/>
    </source>
</evidence>
<dbReference type="Gene3D" id="3.40.50.300">
    <property type="entry name" value="P-loop containing nucleotide triphosphate hydrolases"/>
    <property type="match status" value="1"/>
</dbReference>
<dbReference type="SUPFAM" id="SSF52540">
    <property type="entry name" value="P-loop containing nucleoside triphosphate hydrolases"/>
    <property type="match status" value="1"/>
</dbReference>
<feature type="transmembrane region" description="Helical" evidence="1">
    <location>
        <begin position="492"/>
        <end position="509"/>
    </location>
</feature>
<accession>A0ABW1F8F1</accession>
<dbReference type="Proteomes" id="UP001596067">
    <property type="component" value="Unassembled WGS sequence"/>
</dbReference>
<feature type="transmembrane region" description="Helical" evidence="1">
    <location>
        <begin position="558"/>
        <end position="578"/>
    </location>
</feature>
<sequence length="823" mass="89174">MAGSVNNNFNGRAENAILAQNVEVTLAPRPPSDPPAEDELARLVRKQWDDEANVRGLTGSVPMSVQWDARQIRSAPPSPAPGERTGLDDLLARIRALTPVRLIITGPGGAGKSSLAVLLVRELLKHRRSGDPVPVLLSLSDWCPGREDSLDDWVVQRIREDYGELATRTGESRVATLVDDGRIIPVLDGLDELMSLPGKEVAIAIDRWRASVDAPLVLLSRPEAIEAAAASPTELRNIPVVRACPMSPEAGLGYLTGRCRPAQRISWESVFATAVQHSGGPLITVLSSPLMLWLASEVYATESSDPRELLDTARFSTREDVEGHLLDELLPALYSRGPAPASVPKPVRRWGVEQARTHHGFLARQLIRRRTQDIAWWQLQGRLTGPALWSGVVLTAAALWGTAASHVVTALLSLAGRFRAQPPFGDTVEALNLVAVLSTFATVAGRTAAGHLFPGLDDRPRRPAALRVRLLTTVLAAGLAGAGMIVPGGGGLAIVVGLTLPTCSGVLLTRRAEYDTATKPGVLLADERRIALTEAVLVAPAVAAAWVGFFSWPRSHPLLAVGALVVAWSCSSFTFAATGRWGRWTATRLELAARRRLPWDVMTFLEDARRLGMLRQVGGVYQFRHTELRRRLGGAGEKRPTAGTLPPRTVLVRSSGNTVRALGRGVLGLTVPVVALLVVVSPLTSRDGYLADWQQSWELLVRLRFQLGAMGAVLLLGAVALRAVDTKLRIDAEAIELTKGRKVRLRWDDVDAVRVHRVRGTVLPAHFHLELKPAPGRDTPRSLTKCGDWIRFWDLGPTDTPPLELEAALAHFAGRRWKSTTGP</sequence>
<keyword evidence="3" id="KW-1185">Reference proteome</keyword>
<proteinExistence type="predicted"/>
<reference evidence="3" key="1">
    <citation type="journal article" date="2019" name="Int. J. Syst. Evol. Microbiol.">
        <title>The Global Catalogue of Microorganisms (GCM) 10K type strain sequencing project: providing services to taxonomists for standard genome sequencing and annotation.</title>
        <authorList>
            <consortium name="The Broad Institute Genomics Platform"/>
            <consortium name="The Broad Institute Genome Sequencing Center for Infectious Disease"/>
            <person name="Wu L."/>
            <person name="Ma J."/>
        </authorList>
    </citation>
    <scope>NUCLEOTIDE SEQUENCE [LARGE SCALE GENOMIC DNA]</scope>
    <source>
        <strain evidence="3">CGMCC 4.1469</strain>
    </source>
</reference>
<keyword evidence="1" id="KW-0472">Membrane</keyword>
<comment type="caution">
    <text evidence="2">The sequence shown here is derived from an EMBL/GenBank/DDBJ whole genome shotgun (WGS) entry which is preliminary data.</text>
</comment>
<evidence type="ECO:0000313" key="3">
    <source>
        <dbReference type="Proteomes" id="UP001596067"/>
    </source>
</evidence>
<keyword evidence="1" id="KW-0812">Transmembrane</keyword>
<keyword evidence="1" id="KW-1133">Transmembrane helix</keyword>
<evidence type="ECO:0000256" key="1">
    <source>
        <dbReference type="SAM" id="Phobius"/>
    </source>
</evidence>
<feature type="transmembrane region" description="Helical" evidence="1">
    <location>
        <begin position="388"/>
        <end position="414"/>
    </location>
</feature>